<evidence type="ECO:0000313" key="9">
    <source>
        <dbReference type="EMBL" id="KAF5853911.1"/>
    </source>
</evidence>
<evidence type="ECO:0000313" key="10">
    <source>
        <dbReference type="Proteomes" id="UP000624244"/>
    </source>
</evidence>
<dbReference type="InterPro" id="IPR014722">
    <property type="entry name" value="Rib_uL2_dom2"/>
</dbReference>
<dbReference type="EMBL" id="WNKQ01000001">
    <property type="protein sequence ID" value="KAF5853911.1"/>
    <property type="molecule type" value="Genomic_DNA"/>
</dbReference>
<feature type="region of interest" description="Disordered" evidence="7">
    <location>
        <begin position="22"/>
        <end position="51"/>
    </location>
</feature>
<reference evidence="9" key="1">
    <citation type="submission" date="2019-11" db="EMBL/GenBank/DDBJ databases">
        <title>Bipolaris sorokiniana Genome sequencing.</title>
        <authorList>
            <person name="Wang H."/>
        </authorList>
    </citation>
    <scope>NUCLEOTIDE SEQUENCE</scope>
</reference>
<feature type="domain" description="Large ribosomal subunit protein eL14" evidence="8">
    <location>
        <begin position="463"/>
        <end position="538"/>
    </location>
</feature>
<gene>
    <name evidence="9" type="ORF">GGP41_006722</name>
</gene>
<feature type="region of interest" description="Disordered" evidence="7">
    <location>
        <begin position="382"/>
        <end position="403"/>
    </location>
</feature>
<protein>
    <recommendedName>
        <fullName evidence="8">Large ribosomal subunit protein eL14 domain-containing protein</fullName>
    </recommendedName>
</protein>
<dbReference type="SUPFAM" id="SSF50104">
    <property type="entry name" value="Translation proteins SH3-like domain"/>
    <property type="match status" value="1"/>
</dbReference>
<dbReference type="AlphaFoldDB" id="A0A8H5ZRJ8"/>
<feature type="compositionally biased region" description="Basic residues" evidence="7">
    <location>
        <begin position="37"/>
        <end position="48"/>
    </location>
</feature>
<evidence type="ECO:0000256" key="2">
    <source>
        <dbReference type="ARBA" id="ARBA00004496"/>
    </source>
</evidence>
<name>A0A8H5ZRJ8_COCSA</name>
<evidence type="ECO:0000256" key="4">
    <source>
        <dbReference type="ARBA" id="ARBA00022490"/>
    </source>
</evidence>
<dbReference type="InterPro" id="IPR008991">
    <property type="entry name" value="Translation_prot_SH3-like_sf"/>
</dbReference>
<dbReference type="OMA" id="WEGSMAG"/>
<comment type="function">
    <text evidence="1">Component of the ribosome, a large ribonucleoprotein complex responsible for the synthesis of proteins in the cell. The small ribosomal subunit (SSU) binds messenger RNAs (mRNAs) and translates the encoded message by selecting cognate aminoacyl-transfer RNA (tRNA) molecules. The large subunit (LSU) contains the ribosomal catalytic site termed the peptidyl transferase center (PTC), which catalyzes the formation of peptide bonds, thereby polymerizing the amino acids delivered by tRNAs into a polypeptide chain. The nascent polypeptides leave the ribosome through a tunnel in the LSU and interact with protein factors that function in enzymatic processing, targeting, and the membrane insertion of nascent chains at the exit of the ribosomal tunnel.</text>
</comment>
<dbReference type="InterPro" id="IPR039660">
    <property type="entry name" value="Ribosomal_eL14"/>
</dbReference>
<accession>A0A8H5ZRJ8</accession>
<dbReference type="Proteomes" id="UP000624244">
    <property type="component" value="Unassembled WGS sequence"/>
</dbReference>
<dbReference type="Gene3D" id="6.10.250.2270">
    <property type="match status" value="1"/>
</dbReference>
<dbReference type="GO" id="GO:0003723">
    <property type="term" value="F:RNA binding"/>
    <property type="evidence" value="ECO:0007669"/>
    <property type="project" value="InterPro"/>
</dbReference>
<evidence type="ECO:0000256" key="1">
    <source>
        <dbReference type="ARBA" id="ARBA00004021"/>
    </source>
</evidence>
<keyword evidence="4" id="KW-0963">Cytoplasm</keyword>
<dbReference type="GO" id="GO:0006412">
    <property type="term" value="P:translation"/>
    <property type="evidence" value="ECO:0007669"/>
    <property type="project" value="InterPro"/>
</dbReference>
<evidence type="ECO:0000256" key="7">
    <source>
        <dbReference type="SAM" id="MobiDB-lite"/>
    </source>
</evidence>
<dbReference type="Gene3D" id="2.30.30.30">
    <property type="match status" value="1"/>
</dbReference>
<keyword evidence="5" id="KW-0689">Ribosomal protein</keyword>
<dbReference type="PANTHER" id="PTHR11127:SF2">
    <property type="entry name" value="LARGE RIBOSOMAL SUBUNIT PROTEIN EL14"/>
    <property type="match status" value="1"/>
</dbReference>
<evidence type="ECO:0000256" key="6">
    <source>
        <dbReference type="ARBA" id="ARBA00023274"/>
    </source>
</evidence>
<dbReference type="InterPro" id="IPR002784">
    <property type="entry name" value="Ribosomal_eL14_dom"/>
</dbReference>
<organism evidence="9 10">
    <name type="scientific">Cochliobolus sativus</name>
    <name type="common">Common root rot and spot blotch fungus</name>
    <name type="synonym">Bipolaris sorokiniana</name>
    <dbReference type="NCBI Taxonomy" id="45130"/>
    <lineage>
        <taxon>Eukaryota</taxon>
        <taxon>Fungi</taxon>
        <taxon>Dikarya</taxon>
        <taxon>Ascomycota</taxon>
        <taxon>Pezizomycotina</taxon>
        <taxon>Dothideomycetes</taxon>
        <taxon>Pleosporomycetidae</taxon>
        <taxon>Pleosporales</taxon>
        <taxon>Pleosporineae</taxon>
        <taxon>Pleosporaceae</taxon>
        <taxon>Bipolaris</taxon>
    </lineage>
</organism>
<dbReference type="PANTHER" id="PTHR11127">
    <property type="entry name" value="60S RIBOSOMAL PROTEIN L14"/>
    <property type="match status" value="1"/>
</dbReference>
<evidence type="ECO:0000256" key="5">
    <source>
        <dbReference type="ARBA" id="ARBA00022980"/>
    </source>
</evidence>
<dbReference type="GO" id="GO:0003735">
    <property type="term" value="F:structural constituent of ribosome"/>
    <property type="evidence" value="ECO:0007669"/>
    <property type="project" value="InterPro"/>
</dbReference>
<dbReference type="GO" id="GO:0042273">
    <property type="term" value="P:ribosomal large subunit biogenesis"/>
    <property type="evidence" value="ECO:0007669"/>
    <property type="project" value="TreeGrafter"/>
</dbReference>
<sequence length="554" mass="62585">MDLTPIIVRGKKRKHLPAAFIQASSAPTTTTTTSQPKRPRKQKTKSKAKVATPAMPTLEGLPVELLEMIFLDSMNIALPQCSPSLGKKLSSRAITMEFTMRSFCHTVDHRTIYRDRKVTSDPALQSDLLSCRFFTYEFFLAYVRRAHEAMVKLRGKAWAATGVTIPDVSYFDGLWPYMFTKIPYLGFARSFNIPEKLLHGPWTEDKASLLYVLVSLNGEIDWEGSMAGEVAKVGIREAIREGNEHAVAALAVLLGVPKGITTEMLQYAVIDCDCDLNTLRHLLFNAQILATEASGTLDFYNPALWAWADINGHKGEVLKDMLKKAEAFDLEFYFEDNADWRKIVAFPYSGSKFDARTGFHPVVRELLMNLYRNYGRKITRRRGGTPEQRMIEGNNTTNDLISDHTTDEMGDAEITTSAWRLVEVGRVVLFNEGQYEGRLAAIVEIIDHKRVLVDGPSEKAPVPRQEIALAKLSLTPIVIPKLPRASGVGHVAKKWEEHKVQQKFDESAWAKKRAAMQKRRGLNDFERFKVMKMRKQARFEVQKTFAKIRASAKA</sequence>
<dbReference type="GO" id="GO:0022625">
    <property type="term" value="C:cytosolic large ribosomal subunit"/>
    <property type="evidence" value="ECO:0007669"/>
    <property type="project" value="TreeGrafter"/>
</dbReference>
<evidence type="ECO:0000259" key="8">
    <source>
        <dbReference type="Pfam" id="PF01929"/>
    </source>
</evidence>
<comment type="similarity">
    <text evidence="3">Belongs to the eukaryotic ribosomal protein eL14 family.</text>
</comment>
<dbReference type="Pfam" id="PF01929">
    <property type="entry name" value="Ribosomal_L14e"/>
    <property type="match status" value="1"/>
</dbReference>
<evidence type="ECO:0000256" key="3">
    <source>
        <dbReference type="ARBA" id="ARBA00006592"/>
    </source>
</evidence>
<dbReference type="CDD" id="cd23702">
    <property type="entry name" value="eL14"/>
    <property type="match status" value="1"/>
</dbReference>
<comment type="subcellular location">
    <subcellularLocation>
        <location evidence="2">Cytoplasm</location>
    </subcellularLocation>
</comment>
<proteinExistence type="inferred from homology"/>
<comment type="caution">
    <text evidence="9">The sequence shown here is derived from an EMBL/GenBank/DDBJ whole genome shotgun (WGS) entry which is preliminary data.</text>
</comment>
<keyword evidence="6" id="KW-0687">Ribonucleoprotein</keyword>
<dbReference type="FunFam" id="2.30.30.30:FF:000030">
    <property type="entry name" value="60S ribosomal protein L14"/>
    <property type="match status" value="1"/>
</dbReference>